<name>A0A8T1NGU3_CARIL</name>
<dbReference type="AlphaFoldDB" id="A0A8T1NGU3"/>
<feature type="compositionally biased region" description="Basic and acidic residues" evidence="1">
    <location>
        <begin position="271"/>
        <end position="293"/>
    </location>
</feature>
<feature type="region of interest" description="Disordered" evidence="1">
    <location>
        <begin position="271"/>
        <end position="335"/>
    </location>
</feature>
<dbReference type="EMBL" id="CM031837">
    <property type="protein sequence ID" value="KAG6680854.1"/>
    <property type="molecule type" value="Genomic_DNA"/>
</dbReference>
<evidence type="ECO:0000313" key="4">
    <source>
        <dbReference type="Proteomes" id="UP000811609"/>
    </source>
</evidence>
<dbReference type="InterPro" id="IPR053057">
    <property type="entry name" value="XLG_GTP-binding"/>
</dbReference>
<reference evidence="2" key="1">
    <citation type="submission" date="2020-12" db="EMBL/GenBank/DDBJ databases">
        <title>WGS assembly of Carya illinoinensis cv. Pawnee.</title>
        <authorList>
            <person name="Platts A."/>
            <person name="Shu S."/>
            <person name="Wright S."/>
            <person name="Barry K."/>
            <person name="Edger P."/>
            <person name="Pires J.C."/>
            <person name="Schmutz J."/>
        </authorList>
    </citation>
    <scope>NUCLEOTIDE SEQUENCE</scope>
    <source>
        <tissue evidence="2">Leaf</tissue>
    </source>
</reference>
<dbReference type="Proteomes" id="UP000811609">
    <property type="component" value="Chromosome 13"/>
</dbReference>
<comment type="caution">
    <text evidence="2">The sequence shown here is derived from an EMBL/GenBank/DDBJ whole genome shotgun (WGS) entry which is preliminary data.</text>
</comment>
<protein>
    <submittedName>
        <fullName evidence="2">Uncharacterized protein</fullName>
    </submittedName>
</protein>
<organism evidence="2 4">
    <name type="scientific">Carya illinoinensis</name>
    <name type="common">Pecan</name>
    <dbReference type="NCBI Taxonomy" id="32201"/>
    <lineage>
        <taxon>Eukaryota</taxon>
        <taxon>Viridiplantae</taxon>
        <taxon>Streptophyta</taxon>
        <taxon>Embryophyta</taxon>
        <taxon>Tracheophyta</taxon>
        <taxon>Spermatophyta</taxon>
        <taxon>Magnoliopsida</taxon>
        <taxon>eudicotyledons</taxon>
        <taxon>Gunneridae</taxon>
        <taxon>Pentapetalae</taxon>
        <taxon>rosids</taxon>
        <taxon>fabids</taxon>
        <taxon>Fagales</taxon>
        <taxon>Juglandaceae</taxon>
        <taxon>Carya</taxon>
    </lineage>
</organism>
<dbReference type="PANTHER" id="PTHR36486:SF2">
    <property type="entry name" value="OS01G0977800 PROTEIN"/>
    <property type="match status" value="1"/>
</dbReference>
<dbReference type="PANTHER" id="PTHR36486">
    <property type="entry name" value="OS01G0977800 PROTEIN"/>
    <property type="match status" value="1"/>
</dbReference>
<gene>
    <name evidence="2" type="ORF">CIPAW_13G063700</name>
    <name evidence="3" type="ORF">I3842_13G063000</name>
</gene>
<keyword evidence="4" id="KW-1185">Reference proteome</keyword>
<feature type="region of interest" description="Disordered" evidence="1">
    <location>
        <begin position="40"/>
        <end position="89"/>
    </location>
</feature>
<evidence type="ECO:0000256" key="1">
    <source>
        <dbReference type="SAM" id="MobiDB-lite"/>
    </source>
</evidence>
<dbReference type="Proteomes" id="UP000811246">
    <property type="component" value="Chromosome 13"/>
</dbReference>
<accession>A0A8T1NGU3</accession>
<evidence type="ECO:0000313" key="3">
    <source>
        <dbReference type="EMBL" id="KAG6680854.1"/>
    </source>
</evidence>
<reference evidence="3" key="2">
    <citation type="submission" date="2021-01" db="EMBL/GenBank/DDBJ databases">
        <authorList>
            <person name="Lovell J.T."/>
            <person name="Bentley N."/>
            <person name="Bhattarai G."/>
            <person name="Jenkins J.W."/>
            <person name="Sreedasyam A."/>
            <person name="Alarcon Y."/>
            <person name="Bock C."/>
            <person name="Boston L."/>
            <person name="Carlson J."/>
            <person name="Cervantes K."/>
            <person name="Clermont K."/>
            <person name="Krom N."/>
            <person name="Kubenka K."/>
            <person name="Mamidi S."/>
            <person name="Mattison C."/>
            <person name="Monteros M."/>
            <person name="Pisani C."/>
            <person name="Plott C."/>
            <person name="Rajasekar S."/>
            <person name="Rhein H.S."/>
            <person name="Rohla C."/>
            <person name="Song M."/>
            <person name="Hilaire R.S."/>
            <person name="Shu S."/>
            <person name="Wells L."/>
            <person name="Wang X."/>
            <person name="Webber J."/>
            <person name="Heerema R.J."/>
            <person name="Klein P."/>
            <person name="Conner P."/>
            <person name="Grauke L."/>
            <person name="Grimwood J."/>
            <person name="Schmutz J."/>
            <person name="Randall J.J."/>
        </authorList>
    </citation>
    <scope>NUCLEOTIDE SEQUENCE</scope>
    <source>
        <tissue evidence="3">Leaf</tissue>
    </source>
</reference>
<dbReference type="EMBL" id="CM031821">
    <property type="protein sequence ID" value="KAG6631056.1"/>
    <property type="molecule type" value="Genomic_DNA"/>
</dbReference>
<sequence length="335" mass="37334">MGDVATLAKARMELEELYLGVPDESVNLTFKDLADVTQNSKPISEKKTPTTMEAIPESKTPKKGRSATTPALSRTPSLDFNKGLQATPNHLQYPDHDLNHHVKIRNNTGNFHGSPRRDQDLHGHYRGEIGLHQGHATPGHRFHIASPLKLEKYSGSRHVAEGNGRSSFAYEQDVSSISMASVYQERVRLRRPDIPHSNICTVCSTYIYIFRHRCLVCGRAYCRQCVGIGMGEMTEGRKCLGCLGERFSQRAGNIRWCWGYPSTVKPAELKWAEKGPRRSDERACGTHGHEHSGRVTSRSPRSPITPRSHAGSNSPSFVVGSPYTAHTPTHHHLPF</sequence>
<proteinExistence type="predicted"/>
<evidence type="ECO:0000313" key="2">
    <source>
        <dbReference type="EMBL" id="KAG6631056.1"/>
    </source>
</evidence>
<feature type="compositionally biased region" description="Low complexity" evidence="1">
    <location>
        <begin position="294"/>
        <end position="308"/>
    </location>
</feature>
<feature type="compositionally biased region" description="Polar residues" evidence="1">
    <location>
        <begin position="66"/>
        <end position="89"/>
    </location>
</feature>